<dbReference type="KEGG" id="proe:H9L23_10060"/>
<keyword evidence="1" id="KW-0732">Signal</keyword>
<feature type="chain" id="PRO_5028963886" evidence="1">
    <location>
        <begin position="23"/>
        <end position="92"/>
    </location>
</feature>
<evidence type="ECO:0000313" key="3">
    <source>
        <dbReference type="Proteomes" id="UP000515806"/>
    </source>
</evidence>
<reference evidence="2 3" key="1">
    <citation type="submission" date="2020-08" db="EMBL/GenBank/DDBJ databases">
        <title>Genome sequence of Pedobacter roseus KACC 11594T.</title>
        <authorList>
            <person name="Hyun D.-W."/>
            <person name="Bae J.-W."/>
        </authorList>
    </citation>
    <scope>NUCLEOTIDE SEQUENCE [LARGE SCALE GENOMIC DNA]</scope>
    <source>
        <strain evidence="2 3">KACC 11594</strain>
    </source>
</reference>
<feature type="signal peptide" evidence="1">
    <location>
        <begin position="1"/>
        <end position="22"/>
    </location>
</feature>
<gene>
    <name evidence="2" type="ORF">H9L23_10060</name>
</gene>
<dbReference type="EMBL" id="CP060723">
    <property type="protein sequence ID" value="QNN44390.1"/>
    <property type="molecule type" value="Genomic_DNA"/>
</dbReference>
<proteinExistence type="predicted"/>
<sequence>MFRKMMLLALLLLATIIQMAHAGPAFINFDNTDLVGSTVTGIAGNLTGECEYTENPEHATLPSTMFTLQVQLTGNTLTAQNCAIALYANDKN</sequence>
<dbReference type="Proteomes" id="UP000515806">
    <property type="component" value="Chromosome"/>
</dbReference>
<evidence type="ECO:0000256" key="1">
    <source>
        <dbReference type="SAM" id="SignalP"/>
    </source>
</evidence>
<name>A0A7G9QM15_9SPHI</name>
<keyword evidence="3" id="KW-1185">Reference proteome</keyword>
<dbReference type="AlphaFoldDB" id="A0A7G9QM15"/>
<protein>
    <submittedName>
        <fullName evidence="2">Uncharacterized protein</fullName>
    </submittedName>
</protein>
<organism evidence="2 3">
    <name type="scientific">Pedobacter roseus</name>
    <dbReference type="NCBI Taxonomy" id="336820"/>
    <lineage>
        <taxon>Bacteria</taxon>
        <taxon>Pseudomonadati</taxon>
        <taxon>Bacteroidota</taxon>
        <taxon>Sphingobacteriia</taxon>
        <taxon>Sphingobacteriales</taxon>
        <taxon>Sphingobacteriaceae</taxon>
        <taxon>Pedobacter</taxon>
    </lineage>
</organism>
<dbReference type="RefSeq" id="WP_187594834.1">
    <property type="nucleotide sequence ID" value="NZ_CP060723.1"/>
</dbReference>
<evidence type="ECO:0000313" key="2">
    <source>
        <dbReference type="EMBL" id="QNN44390.1"/>
    </source>
</evidence>
<accession>A0A7G9QM15</accession>